<sequence>MTPDDGDTQPEKNKLYTFASLRNILAVPSSSRWYNYAGMARCPPQTPHFAYSVLVPDEQAISSSTRVSPSSLTPARTRRTLLASPGVSSPRLCTPQQLVEAFALLLDMVVRPTITIFAPRGDPRRHREYSGTRSQGPKHQHAVIGRYGSAVEIATPAGHGKCVSADLGQVAGHGYTFRQAAATLIASSASSTVIYDAASVLKTRSGDSLVAPHGGLHVIPVHDPVVTLALLGKI</sequence>
<gene>
    <name evidence="1" type="ORF">P174DRAFT_418662</name>
</gene>
<protein>
    <submittedName>
        <fullName evidence="1">Uncharacterized protein</fullName>
    </submittedName>
</protein>
<dbReference type="OrthoDB" id="3590765at2759"/>
<evidence type="ECO:0000313" key="2">
    <source>
        <dbReference type="Proteomes" id="UP000234474"/>
    </source>
</evidence>
<keyword evidence="2" id="KW-1185">Reference proteome</keyword>
<organism evidence="1 2">
    <name type="scientific">Aspergillus novofumigatus (strain IBT 16806)</name>
    <dbReference type="NCBI Taxonomy" id="1392255"/>
    <lineage>
        <taxon>Eukaryota</taxon>
        <taxon>Fungi</taxon>
        <taxon>Dikarya</taxon>
        <taxon>Ascomycota</taxon>
        <taxon>Pezizomycotina</taxon>
        <taxon>Eurotiomycetes</taxon>
        <taxon>Eurotiomycetidae</taxon>
        <taxon>Eurotiales</taxon>
        <taxon>Aspergillaceae</taxon>
        <taxon>Aspergillus</taxon>
        <taxon>Aspergillus subgen. Fumigati</taxon>
    </lineage>
</organism>
<proteinExistence type="predicted"/>
<dbReference type="AlphaFoldDB" id="A0A2I1CJB4"/>
<dbReference type="VEuPathDB" id="FungiDB:P174DRAFT_418662"/>
<evidence type="ECO:0000313" key="1">
    <source>
        <dbReference type="EMBL" id="PKX97722.1"/>
    </source>
</evidence>
<dbReference type="EMBL" id="MSZS01000002">
    <property type="protein sequence ID" value="PKX97722.1"/>
    <property type="molecule type" value="Genomic_DNA"/>
</dbReference>
<comment type="caution">
    <text evidence="1">The sequence shown here is derived from an EMBL/GenBank/DDBJ whole genome shotgun (WGS) entry which is preliminary data.</text>
</comment>
<name>A0A2I1CJB4_ASPN1</name>
<accession>A0A2I1CJB4</accession>
<dbReference type="Proteomes" id="UP000234474">
    <property type="component" value="Unassembled WGS sequence"/>
</dbReference>
<dbReference type="GeneID" id="36532039"/>
<dbReference type="RefSeq" id="XP_024686317.1">
    <property type="nucleotide sequence ID" value="XM_024824714.1"/>
</dbReference>
<reference evidence="2" key="1">
    <citation type="journal article" date="2018" name="Proc. Natl. Acad. Sci. U.S.A.">
        <title>Linking secondary metabolites to gene clusters through genome sequencing of six diverse Aspergillus species.</title>
        <authorList>
            <person name="Kaerboelling I."/>
            <person name="Vesth T.C."/>
            <person name="Frisvad J.C."/>
            <person name="Nybo J.L."/>
            <person name="Theobald S."/>
            <person name="Kuo A."/>
            <person name="Bowyer P."/>
            <person name="Matsuda Y."/>
            <person name="Mondo S."/>
            <person name="Lyhne E.K."/>
            <person name="Kogle M.E."/>
            <person name="Clum A."/>
            <person name="Lipzen A."/>
            <person name="Salamov A."/>
            <person name="Ngan C.Y."/>
            <person name="Daum C."/>
            <person name="Chiniquy J."/>
            <person name="Barry K."/>
            <person name="LaButti K."/>
            <person name="Haridas S."/>
            <person name="Simmons B.A."/>
            <person name="Magnuson J.K."/>
            <person name="Mortensen U.H."/>
            <person name="Larsen T.O."/>
            <person name="Grigoriev I.V."/>
            <person name="Baker S.E."/>
            <person name="Andersen M.R."/>
        </authorList>
    </citation>
    <scope>NUCLEOTIDE SEQUENCE [LARGE SCALE GENOMIC DNA]</scope>
    <source>
        <strain evidence="2">IBT 16806</strain>
    </source>
</reference>